<evidence type="ECO:0008006" key="8">
    <source>
        <dbReference type="Google" id="ProtNLM"/>
    </source>
</evidence>
<sequence length="572" mass="62630">MSNIPEQCDVLVIGGGPGGSYTAAALAREGVDTILLEADVFPRYHIGESMLPSIRHFLRFIDLDKTFDSYGFKRKDGAMFKLNSKPEVFTDFVAAGGPNGYAWNVVRSEADHLIFKHAGENGAKTFDGVKVSDLEFVPWNTDDAEEAKLAAFPAPNPGRPVSARWSRKDGSAGTIKFNYLVDASGRVGLVSTKHYKNRRYNQGLKNIASWGYWKNMTPYGVGKSYEGQPYFEALSDASGWVWTIPLHGDVVSVGIVRNQTIATQKKKEMGSPSSKEFYLENLKLVPGVEKLLVGAELVSDIKSASDWSYSASSYASPNVRLVGDAGCFIDPFFSSGVHLALASGLSAATTICAVKRGDCDENSAADWHSKKVAEGYTRFLLVVLSALKQIKDQEESVLTDWDETTFDRAFSFFRPIIQGTVDVKARLTESEISETIDFCYRAFIPIPPEQKDAVLEKMEKLGLNDDTLDSKTKGELESSMSAEEIRIMNSIRARQMLRSEDTINIDTFSTDTIGGLTANLERGKLGLVKPVSGDKSDTVDVLGLLTGENKMGAMPPTVSEPVVEEKIAVEAH</sequence>
<dbReference type="InterPro" id="IPR050816">
    <property type="entry name" value="Flavin-dep_Halogenase_NPB"/>
</dbReference>
<dbReference type="Proteomes" id="UP001149074">
    <property type="component" value="Unassembled WGS sequence"/>
</dbReference>
<keyword evidence="3" id="KW-0274">FAD</keyword>
<keyword evidence="4" id="KW-0560">Oxidoreductase</keyword>
<dbReference type="Pfam" id="PF04820">
    <property type="entry name" value="Trp_halogenase"/>
    <property type="match status" value="2"/>
</dbReference>
<evidence type="ECO:0000313" key="7">
    <source>
        <dbReference type="Proteomes" id="UP001149074"/>
    </source>
</evidence>
<evidence type="ECO:0000256" key="2">
    <source>
        <dbReference type="ARBA" id="ARBA00022630"/>
    </source>
</evidence>
<dbReference type="RefSeq" id="XP_056471186.1">
    <property type="nucleotide sequence ID" value="XM_056620380.1"/>
</dbReference>
<keyword evidence="2" id="KW-0285">Flavoprotein</keyword>
<name>A0A9W9K130_9EURO</name>
<dbReference type="GO" id="GO:0004497">
    <property type="term" value="F:monooxygenase activity"/>
    <property type="evidence" value="ECO:0007669"/>
    <property type="project" value="UniProtKB-KW"/>
</dbReference>
<dbReference type="EMBL" id="JAPQKI010000009">
    <property type="protein sequence ID" value="KAJ5089204.1"/>
    <property type="molecule type" value="Genomic_DNA"/>
</dbReference>
<gene>
    <name evidence="6" type="ORF">N7532_007888</name>
</gene>
<dbReference type="PRINTS" id="PR00420">
    <property type="entry name" value="RNGMNOXGNASE"/>
</dbReference>
<proteinExistence type="inferred from homology"/>
<evidence type="ECO:0000313" key="6">
    <source>
        <dbReference type="EMBL" id="KAJ5089204.1"/>
    </source>
</evidence>
<keyword evidence="5" id="KW-0503">Monooxygenase</keyword>
<dbReference type="PANTHER" id="PTHR43747:SF5">
    <property type="entry name" value="FAD-BINDING DOMAIN-CONTAINING PROTEIN"/>
    <property type="match status" value="1"/>
</dbReference>
<dbReference type="InterPro" id="IPR036188">
    <property type="entry name" value="FAD/NAD-bd_sf"/>
</dbReference>
<dbReference type="AlphaFoldDB" id="A0A9W9K130"/>
<evidence type="ECO:0000256" key="4">
    <source>
        <dbReference type="ARBA" id="ARBA00023002"/>
    </source>
</evidence>
<dbReference type="GeneID" id="81359359"/>
<reference evidence="6" key="1">
    <citation type="submission" date="2022-11" db="EMBL/GenBank/DDBJ databases">
        <authorList>
            <person name="Petersen C."/>
        </authorList>
    </citation>
    <scope>NUCLEOTIDE SEQUENCE</scope>
    <source>
        <strain evidence="6">IBT 30761</strain>
    </source>
</reference>
<evidence type="ECO:0000256" key="3">
    <source>
        <dbReference type="ARBA" id="ARBA00022827"/>
    </source>
</evidence>
<evidence type="ECO:0000256" key="1">
    <source>
        <dbReference type="ARBA" id="ARBA00005706"/>
    </source>
</evidence>
<protein>
    <recommendedName>
        <fullName evidence="8">Non-heme halogenase</fullName>
    </recommendedName>
</protein>
<comment type="caution">
    <text evidence="6">The sequence shown here is derived from an EMBL/GenBank/DDBJ whole genome shotgun (WGS) entry which is preliminary data.</text>
</comment>
<comment type="similarity">
    <text evidence="1">Belongs to the flavin-dependent halogenase family.</text>
</comment>
<dbReference type="SUPFAM" id="SSF51905">
    <property type="entry name" value="FAD/NAD(P)-binding domain"/>
    <property type="match status" value="1"/>
</dbReference>
<dbReference type="PANTHER" id="PTHR43747">
    <property type="entry name" value="FAD-BINDING PROTEIN"/>
    <property type="match status" value="1"/>
</dbReference>
<evidence type="ECO:0000256" key="5">
    <source>
        <dbReference type="ARBA" id="ARBA00023033"/>
    </source>
</evidence>
<organism evidence="6 7">
    <name type="scientific">Penicillium argentinense</name>
    <dbReference type="NCBI Taxonomy" id="1131581"/>
    <lineage>
        <taxon>Eukaryota</taxon>
        <taxon>Fungi</taxon>
        <taxon>Dikarya</taxon>
        <taxon>Ascomycota</taxon>
        <taxon>Pezizomycotina</taxon>
        <taxon>Eurotiomycetes</taxon>
        <taxon>Eurotiomycetidae</taxon>
        <taxon>Eurotiales</taxon>
        <taxon>Aspergillaceae</taxon>
        <taxon>Penicillium</taxon>
    </lineage>
</organism>
<dbReference type="InterPro" id="IPR006905">
    <property type="entry name" value="Flavin_halogenase"/>
</dbReference>
<dbReference type="OrthoDB" id="3340390at2759"/>
<reference evidence="6" key="2">
    <citation type="journal article" date="2023" name="IMA Fungus">
        <title>Comparative genomic study of the Penicillium genus elucidates a diverse pangenome and 15 lateral gene transfer events.</title>
        <authorList>
            <person name="Petersen C."/>
            <person name="Sorensen T."/>
            <person name="Nielsen M.R."/>
            <person name="Sondergaard T.E."/>
            <person name="Sorensen J.L."/>
            <person name="Fitzpatrick D.A."/>
            <person name="Frisvad J.C."/>
            <person name="Nielsen K.L."/>
        </authorList>
    </citation>
    <scope>NUCLEOTIDE SEQUENCE</scope>
    <source>
        <strain evidence="6">IBT 30761</strain>
    </source>
</reference>
<keyword evidence="7" id="KW-1185">Reference proteome</keyword>
<dbReference type="Gene3D" id="3.50.50.60">
    <property type="entry name" value="FAD/NAD(P)-binding domain"/>
    <property type="match status" value="1"/>
</dbReference>
<accession>A0A9W9K130</accession>